<dbReference type="EMBL" id="VKLS01000019">
    <property type="protein sequence ID" value="TSB43585.1"/>
    <property type="molecule type" value="Genomic_DNA"/>
</dbReference>
<evidence type="ECO:0000313" key="3">
    <source>
        <dbReference type="EMBL" id="TSB43585.1"/>
    </source>
</evidence>
<dbReference type="PANTHER" id="PTHR23534:SF1">
    <property type="entry name" value="MAJOR FACILITATOR SUPERFAMILY PROTEIN"/>
    <property type="match status" value="1"/>
</dbReference>
<accession>A0A553ZQB3</accession>
<sequence length="280" mass="30379">MPAARLGLVTVVLGHAVMVSVMTMTPIHLAHHDADLSVVGFSVSLHIAGMYALSPLIGRLADRLGRIPVILLGQALHLVTATVAGLAGSSHAATVGALFTLGLGWPCVTIAGSTLLTEPLPAAQRSEIQGLADTHEPRGRGRRRRGRRPRRPHRLRRPQRGRRPPHPARPRPGPGTPHPRLITGAYERGRPTRSGPFPYAYDVRCRFSLFDASLGSLTWDFTNRSRRRVSGSVPWRCHFPQRHRGDADCGLPLDALPRSVSSRCVGVRGLAVRLGFRGGL</sequence>
<feature type="region of interest" description="Disordered" evidence="1">
    <location>
        <begin position="126"/>
        <end position="193"/>
    </location>
</feature>
<reference evidence="3 4" key="1">
    <citation type="submission" date="2019-07" db="EMBL/GenBank/DDBJ databases">
        <title>Draft genome for Streptomyces benahoarensis MZ03-48.</title>
        <authorList>
            <person name="Gonzalez-Pimentel J.L."/>
        </authorList>
    </citation>
    <scope>NUCLEOTIDE SEQUENCE [LARGE SCALE GENOMIC DNA]</scope>
    <source>
        <strain evidence="3 4">MZ03-48</strain>
    </source>
</reference>
<evidence type="ECO:0000256" key="2">
    <source>
        <dbReference type="SAM" id="Phobius"/>
    </source>
</evidence>
<dbReference type="InterPro" id="IPR036259">
    <property type="entry name" value="MFS_trans_sf"/>
</dbReference>
<feature type="transmembrane region" description="Helical" evidence="2">
    <location>
        <begin position="36"/>
        <end position="57"/>
    </location>
</feature>
<dbReference type="InterPro" id="IPR011701">
    <property type="entry name" value="MFS"/>
</dbReference>
<dbReference type="OrthoDB" id="9776171at2"/>
<dbReference type="Proteomes" id="UP000320888">
    <property type="component" value="Unassembled WGS sequence"/>
</dbReference>
<organism evidence="3 4">
    <name type="scientific">Streptomyces benahoarensis</name>
    <dbReference type="NCBI Taxonomy" id="2595054"/>
    <lineage>
        <taxon>Bacteria</taxon>
        <taxon>Bacillati</taxon>
        <taxon>Actinomycetota</taxon>
        <taxon>Actinomycetes</taxon>
        <taxon>Kitasatosporales</taxon>
        <taxon>Streptomycetaceae</taxon>
        <taxon>Streptomyces</taxon>
    </lineage>
</organism>
<dbReference type="Gene3D" id="1.20.1250.20">
    <property type="entry name" value="MFS general substrate transporter like domains"/>
    <property type="match status" value="1"/>
</dbReference>
<keyword evidence="4" id="KW-1185">Reference proteome</keyword>
<dbReference type="Pfam" id="PF07690">
    <property type="entry name" value="MFS_1"/>
    <property type="match status" value="1"/>
</dbReference>
<evidence type="ECO:0000313" key="4">
    <source>
        <dbReference type="Proteomes" id="UP000320888"/>
    </source>
</evidence>
<dbReference type="PANTHER" id="PTHR23534">
    <property type="entry name" value="MFS PERMEASE"/>
    <property type="match status" value="1"/>
</dbReference>
<evidence type="ECO:0000256" key="1">
    <source>
        <dbReference type="SAM" id="MobiDB-lite"/>
    </source>
</evidence>
<feature type="transmembrane region" description="Helical" evidence="2">
    <location>
        <begin position="69"/>
        <end position="87"/>
    </location>
</feature>
<proteinExistence type="predicted"/>
<feature type="compositionally biased region" description="Basic residues" evidence="1">
    <location>
        <begin position="140"/>
        <end position="169"/>
    </location>
</feature>
<comment type="caution">
    <text evidence="3">The sequence shown here is derived from an EMBL/GenBank/DDBJ whole genome shotgun (WGS) entry which is preliminary data.</text>
</comment>
<name>A0A553ZQB3_9ACTN</name>
<protein>
    <submittedName>
        <fullName evidence="3">MFS transporter</fullName>
    </submittedName>
</protein>
<dbReference type="SUPFAM" id="SSF103473">
    <property type="entry name" value="MFS general substrate transporter"/>
    <property type="match status" value="1"/>
</dbReference>
<keyword evidence="2" id="KW-0812">Transmembrane</keyword>
<feature type="transmembrane region" description="Helical" evidence="2">
    <location>
        <begin position="7"/>
        <end position="30"/>
    </location>
</feature>
<dbReference type="GO" id="GO:0022857">
    <property type="term" value="F:transmembrane transporter activity"/>
    <property type="evidence" value="ECO:0007669"/>
    <property type="project" value="InterPro"/>
</dbReference>
<dbReference type="AlphaFoldDB" id="A0A553ZQB3"/>
<feature type="transmembrane region" description="Helical" evidence="2">
    <location>
        <begin position="93"/>
        <end position="116"/>
    </location>
</feature>
<keyword evidence="2" id="KW-0472">Membrane</keyword>
<gene>
    <name evidence="3" type="ORF">FNZ23_03505</name>
</gene>
<keyword evidence="2" id="KW-1133">Transmembrane helix</keyword>